<sequence>MSEEPDETIEPADEVELMRDGENLLVVGSSKRAVEGFMRSAGLLERARVITSQQLVPMLRTASEVTQTIADDVAESGLWVRLTGESAQAIKEFGLTETDVPGVAYAMAGRPGDIKQWLKISTSTGARLTNPGMLSGVAGGLAQAASQAEAEQLRALLESLDAKIDKVLRGQRDEVLGPLRGVERHLRSAQTFLRIQGEVDTQEWDKIAGAPQRIREIQSTAVEKLRGVAADMEQHKRVGDLDAHLPELKKQVELWVGVIARCFTALDEFSALELEHTAMIAPSKLDAKRRAIQEDRQEAIIELSDGVADLMGQMTASAESANKNVVGHPKKSPRVLGTIKESRGSVKNLYDALGLEIDWDDITAKQWRAALLEVEQVKNALAEGGSVTWEKGKPVLKGSPSQE</sequence>
<feature type="coiled-coil region" evidence="1">
    <location>
        <begin position="143"/>
        <end position="170"/>
    </location>
</feature>
<name>A0AAU8ER98_9MICC</name>
<gene>
    <name evidence="2" type="ORF">ABRP34_03745</name>
</gene>
<reference evidence="2" key="1">
    <citation type="submission" date="2024-06" db="EMBL/GenBank/DDBJ databases">
        <title>Biodegradation of dimethachlon by Arthrobacter sp. K5: mechanistic insights and ecological implications.</title>
        <authorList>
            <person name="Hu S."/>
            <person name="Lu P."/>
        </authorList>
    </citation>
    <scope>NUCLEOTIDE SEQUENCE</scope>
    <source>
        <strain evidence="2">K5</strain>
    </source>
</reference>
<dbReference type="EMBL" id="CP159279">
    <property type="protein sequence ID" value="XCH12141.1"/>
    <property type="molecule type" value="Genomic_DNA"/>
</dbReference>
<organism evidence="2">
    <name type="scientific">Arthrobacter sp. K5</name>
    <dbReference type="NCBI Taxonomy" id="2839623"/>
    <lineage>
        <taxon>Bacteria</taxon>
        <taxon>Bacillati</taxon>
        <taxon>Actinomycetota</taxon>
        <taxon>Actinomycetes</taxon>
        <taxon>Micrococcales</taxon>
        <taxon>Micrococcaceae</taxon>
        <taxon>Arthrobacter</taxon>
    </lineage>
</organism>
<dbReference type="RefSeq" id="WP_353712315.1">
    <property type="nucleotide sequence ID" value="NZ_CP159279.1"/>
</dbReference>
<keyword evidence="1" id="KW-0175">Coiled coil</keyword>
<protein>
    <submittedName>
        <fullName evidence="2">Uncharacterized protein</fullName>
    </submittedName>
</protein>
<proteinExistence type="predicted"/>
<dbReference type="AlphaFoldDB" id="A0AAU8ER98"/>
<accession>A0AAU8ER98</accession>
<evidence type="ECO:0000313" key="2">
    <source>
        <dbReference type="EMBL" id="XCH12141.1"/>
    </source>
</evidence>
<evidence type="ECO:0000256" key="1">
    <source>
        <dbReference type="SAM" id="Coils"/>
    </source>
</evidence>